<proteinExistence type="predicted"/>
<keyword evidence="2" id="KW-1185">Reference proteome</keyword>
<evidence type="ECO:0000313" key="2">
    <source>
        <dbReference type="Proteomes" id="UP000593561"/>
    </source>
</evidence>
<organism evidence="1 2">
    <name type="scientific">Gossypium davidsonii</name>
    <name type="common">Davidson's cotton</name>
    <name type="synonym">Gossypium klotzschianum subsp. davidsonii</name>
    <dbReference type="NCBI Taxonomy" id="34287"/>
    <lineage>
        <taxon>Eukaryota</taxon>
        <taxon>Viridiplantae</taxon>
        <taxon>Streptophyta</taxon>
        <taxon>Embryophyta</taxon>
        <taxon>Tracheophyta</taxon>
        <taxon>Spermatophyta</taxon>
        <taxon>Magnoliopsida</taxon>
        <taxon>eudicotyledons</taxon>
        <taxon>Gunneridae</taxon>
        <taxon>Pentapetalae</taxon>
        <taxon>rosids</taxon>
        <taxon>malvids</taxon>
        <taxon>Malvales</taxon>
        <taxon>Malvaceae</taxon>
        <taxon>Malvoideae</taxon>
        <taxon>Gossypium</taxon>
    </lineage>
</organism>
<accession>A0A7J8RKK4</accession>
<dbReference type="AlphaFoldDB" id="A0A7J8RKK4"/>
<protein>
    <submittedName>
        <fullName evidence="1">Uncharacterized protein</fullName>
    </submittedName>
</protein>
<sequence length="81" mass="9353">MISSLPYTSIYTSKSKFIGNNSLQHSQAFFPSYLISFFSSLLKHTSIEKQPWLFACLVSLVLRKFPRATLQFMLEKTRRGS</sequence>
<reference evidence="1 2" key="1">
    <citation type="journal article" date="2019" name="Genome Biol. Evol.">
        <title>Insights into the evolution of the New World diploid cottons (Gossypium, subgenus Houzingenia) based on genome sequencing.</title>
        <authorList>
            <person name="Grover C.E."/>
            <person name="Arick M.A. 2nd"/>
            <person name="Thrash A."/>
            <person name="Conover J.L."/>
            <person name="Sanders W.S."/>
            <person name="Peterson D.G."/>
            <person name="Frelichowski J.E."/>
            <person name="Scheffler J.A."/>
            <person name="Scheffler B.E."/>
            <person name="Wendel J.F."/>
        </authorList>
    </citation>
    <scope>NUCLEOTIDE SEQUENCE [LARGE SCALE GENOMIC DNA]</scope>
    <source>
        <strain evidence="1">27</strain>
        <tissue evidence="1">Leaf</tissue>
    </source>
</reference>
<dbReference type="Proteomes" id="UP000593561">
    <property type="component" value="Unassembled WGS sequence"/>
</dbReference>
<evidence type="ECO:0000313" key="1">
    <source>
        <dbReference type="EMBL" id="MBA0614255.1"/>
    </source>
</evidence>
<comment type="caution">
    <text evidence="1">The sequence shown here is derived from an EMBL/GenBank/DDBJ whole genome shotgun (WGS) entry which is preliminary data.</text>
</comment>
<name>A0A7J8RKK4_GOSDV</name>
<gene>
    <name evidence="1" type="ORF">Godav_014574</name>
</gene>
<dbReference type="EMBL" id="JABFAC010000005">
    <property type="protein sequence ID" value="MBA0614255.1"/>
    <property type="molecule type" value="Genomic_DNA"/>
</dbReference>